<feature type="region of interest" description="Disordered" evidence="2">
    <location>
        <begin position="641"/>
        <end position="662"/>
    </location>
</feature>
<feature type="region of interest" description="Disordered" evidence="2">
    <location>
        <begin position="169"/>
        <end position="273"/>
    </location>
</feature>
<proteinExistence type="inferred from homology"/>
<accession>A0A4U6X8V3</accession>
<feature type="compositionally biased region" description="Low complexity" evidence="2">
    <location>
        <begin position="198"/>
        <end position="210"/>
    </location>
</feature>
<reference evidence="4 5" key="1">
    <citation type="journal article" date="2019" name="PLoS ONE">
        <title>Comparative genome analysis indicates high evolutionary potential of pathogenicity genes in Colletotrichum tanaceti.</title>
        <authorList>
            <person name="Lelwala R.V."/>
            <person name="Korhonen P.K."/>
            <person name="Young N.D."/>
            <person name="Scott J.B."/>
            <person name="Ades P.A."/>
            <person name="Gasser R.B."/>
            <person name="Taylor P.W.J."/>
        </authorList>
    </citation>
    <scope>NUCLEOTIDE SEQUENCE [LARGE SCALE GENOMIC DNA]</scope>
    <source>
        <strain evidence="4">BRIP57314</strain>
    </source>
</reference>
<dbReference type="GO" id="GO:0004103">
    <property type="term" value="F:choline kinase activity"/>
    <property type="evidence" value="ECO:0007669"/>
    <property type="project" value="TreeGrafter"/>
</dbReference>
<name>A0A4U6X8V3_9PEZI</name>
<dbReference type="EMBL" id="PJEX01000268">
    <property type="protein sequence ID" value="TKW51998.1"/>
    <property type="molecule type" value="Genomic_DNA"/>
</dbReference>
<protein>
    <submittedName>
        <fullName evidence="4">Choline kinase</fullName>
    </submittedName>
</protein>
<dbReference type="Pfam" id="PF01633">
    <property type="entry name" value="Choline_kinase"/>
    <property type="match status" value="1"/>
</dbReference>
<keyword evidence="5" id="KW-1185">Reference proteome</keyword>
<feature type="compositionally biased region" description="Basic and acidic residues" evidence="2">
    <location>
        <begin position="224"/>
        <end position="233"/>
    </location>
</feature>
<evidence type="ECO:0000256" key="1">
    <source>
        <dbReference type="ARBA" id="ARBA00038211"/>
    </source>
</evidence>
<evidence type="ECO:0000313" key="5">
    <source>
        <dbReference type="Proteomes" id="UP000310108"/>
    </source>
</evidence>
<gene>
    <name evidence="4" type="primary">CKI1</name>
    <name evidence="4" type="ORF">CTA1_13180</name>
</gene>
<feature type="domain" description="Choline kinase N-terminal" evidence="3">
    <location>
        <begin position="276"/>
        <end position="349"/>
    </location>
</feature>
<dbReference type="InterPro" id="IPR011009">
    <property type="entry name" value="Kinase-like_dom_sf"/>
</dbReference>
<evidence type="ECO:0000259" key="3">
    <source>
        <dbReference type="Pfam" id="PF04428"/>
    </source>
</evidence>
<dbReference type="InterPro" id="IPR007521">
    <property type="entry name" value="Choline_kin_N"/>
</dbReference>
<dbReference type="SUPFAM" id="SSF56112">
    <property type="entry name" value="Protein kinase-like (PK-like)"/>
    <property type="match status" value="1"/>
</dbReference>
<feature type="compositionally biased region" description="Low complexity" evidence="2">
    <location>
        <begin position="102"/>
        <end position="142"/>
    </location>
</feature>
<dbReference type="Gene3D" id="3.90.1200.10">
    <property type="match status" value="1"/>
</dbReference>
<feature type="compositionally biased region" description="Basic residues" evidence="2">
    <location>
        <begin position="251"/>
        <end position="268"/>
    </location>
</feature>
<feature type="region of interest" description="Disordered" evidence="2">
    <location>
        <begin position="70"/>
        <end position="151"/>
    </location>
</feature>
<dbReference type="Proteomes" id="UP000310108">
    <property type="component" value="Unassembled WGS sequence"/>
</dbReference>
<evidence type="ECO:0000256" key="2">
    <source>
        <dbReference type="SAM" id="MobiDB-lite"/>
    </source>
</evidence>
<dbReference type="CDD" id="cd05157">
    <property type="entry name" value="ETNK_euk"/>
    <property type="match status" value="1"/>
</dbReference>
<dbReference type="Pfam" id="PF04428">
    <property type="entry name" value="Choline_kin_N"/>
    <property type="match status" value="1"/>
</dbReference>
<comment type="caution">
    <text evidence="4">The sequence shown here is derived from an EMBL/GenBank/DDBJ whole genome shotgun (WGS) entry which is preliminary data.</text>
</comment>
<dbReference type="Gene3D" id="3.30.200.20">
    <property type="entry name" value="Phosphorylase Kinase, domain 1"/>
    <property type="match status" value="1"/>
</dbReference>
<dbReference type="AlphaFoldDB" id="A0A4U6X8V3"/>
<sequence>MPFRQTVFQTRDNASMQAQAAVATRSYAFTPGHPVTLRATLLRTHHSHDLMDRPYAFANPVTVVQIAEPEADTVSPPNPPPPEQQAHHKRQYAANMAKRLSGRMGLTSSSSSRSSPVLEPSPSQSSADDSSAAAAAAAAAQQSHHRHGQKHYYESQKLLAQLHDWLEHERKKKASRKSKTSPRRRSPQSKTKKERSPAPDAVAEPVAAPRPRSDSIESDSSDVSFDRLQRIIEDSMASMGINSVPQMSPKLGRRPSARHRKSHSRSLLHRTASSDTDYVGDDVVVPTCDAVLDNSKTLSYSGGGSGKSTDDLSKIDDKEKAWATFKNEIVRLTHTLKIKGWRRVPLESGNSVIVKRLSGALTNAVYVVSPPETLDEKTTGKKPPPKLLLRIYGLEHLIDRENELSVLRRLARKRIGPRLLGCFTNGRFEEYFNSITLTPSDLREPETSKQIAKRMRELHVGIEVLEREKDEGPAVLKNWDSWLGNVEKKIAALDDGVRRGNSVFRGHGYVCGLEWHRFKELYDKHRELVLGAYKGQQGIRERLIFAHNDTQYGNILRMRPDDEKSPLLQPANEHKQLVVIDFEYAAANVPGHEFANHFTEWAYDYHHDTFPFRCNTARYPTIQEQRRFLKSYVDHRPQFTHSAASTPRLGPADAPAGSTTPALLPTSSSSSIVEFMLDARVPPNHWKDEERRAEEAIEAEVKELYEETRLWRGINSAMWVAWGIVQAKVPGFESREEIEQQEKQAQNEAAAAAGDVDAKAEVQAAADAEEDEGDEYDYLRYAQDRAFFFLGDCVNMGIVKKEDLPEDVQSRIKIVDF</sequence>
<feature type="compositionally biased region" description="Basic residues" evidence="2">
    <location>
        <begin position="170"/>
        <end position="193"/>
    </location>
</feature>
<dbReference type="GO" id="GO:0004305">
    <property type="term" value="F:ethanolamine kinase activity"/>
    <property type="evidence" value="ECO:0007669"/>
    <property type="project" value="TreeGrafter"/>
</dbReference>
<dbReference type="GO" id="GO:0005737">
    <property type="term" value="C:cytoplasm"/>
    <property type="evidence" value="ECO:0007669"/>
    <property type="project" value="TreeGrafter"/>
</dbReference>
<dbReference type="GO" id="GO:0006646">
    <property type="term" value="P:phosphatidylethanolamine biosynthetic process"/>
    <property type="evidence" value="ECO:0007669"/>
    <property type="project" value="TreeGrafter"/>
</dbReference>
<dbReference type="STRING" id="1306861.A0A4U6X8V3"/>
<keyword evidence="4" id="KW-0418">Kinase</keyword>
<evidence type="ECO:0000313" key="4">
    <source>
        <dbReference type="EMBL" id="TKW51998.1"/>
    </source>
</evidence>
<keyword evidence="4" id="KW-0808">Transferase</keyword>
<comment type="similarity">
    <text evidence="1">Belongs to the choline/ethanolamine kinase family.</text>
</comment>
<dbReference type="PANTHER" id="PTHR22603:SF93">
    <property type="entry name" value="RE24176P"/>
    <property type="match status" value="1"/>
</dbReference>
<dbReference type="PANTHER" id="PTHR22603">
    <property type="entry name" value="CHOLINE/ETHANOALAMINE KINASE"/>
    <property type="match status" value="1"/>
</dbReference>
<organism evidence="4 5">
    <name type="scientific">Colletotrichum tanaceti</name>
    <dbReference type="NCBI Taxonomy" id="1306861"/>
    <lineage>
        <taxon>Eukaryota</taxon>
        <taxon>Fungi</taxon>
        <taxon>Dikarya</taxon>
        <taxon>Ascomycota</taxon>
        <taxon>Pezizomycotina</taxon>
        <taxon>Sordariomycetes</taxon>
        <taxon>Hypocreomycetidae</taxon>
        <taxon>Glomerellales</taxon>
        <taxon>Glomerellaceae</taxon>
        <taxon>Colletotrichum</taxon>
        <taxon>Colletotrichum destructivum species complex</taxon>
    </lineage>
</organism>